<dbReference type="EMBL" id="BSXS01003976">
    <property type="protein sequence ID" value="GME82271.1"/>
    <property type="molecule type" value="Genomic_DNA"/>
</dbReference>
<keyword evidence="2" id="KW-1185">Reference proteome</keyword>
<dbReference type="Proteomes" id="UP001165064">
    <property type="component" value="Unassembled WGS sequence"/>
</dbReference>
<evidence type="ECO:0000313" key="2">
    <source>
        <dbReference type="Proteomes" id="UP001165064"/>
    </source>
</evidence>
<evidence type="ECO:0000313" key="1">
    <source>
        <dbReference type="EMBL" id="GME82271.1"/>
    </source>
</evidence>
<protein>
    <submittedName>
        <fullName evidence="1">Unnamed protein product</fullName>
    </submittedName>
</protein>
<reference evidence="1" key="1">
    <citation type="submission" date="2023-04" db="EMBL/GenBank/DDBJ databases">
        <title>Ambrosiozyma monospora NBRC 10751.</title>
        <authorList>
            <person name="Ichikawa N."/>
            <person name="Sato H."/>
            <person name="Tonouchi N."/>
        </authorList>
    </citation>
    <scope>NUCLEOTIDE SEQUENCE</scope>
    <source>
        <strain evidence="1">NBRC 10751</strain>
    </source>
</reference>
<name>A0ACB5T5Z8_AMBMO</name>
<gene>
    <name evidence="1" type="ORF">Amon02_000542000</name>
</gene>
<accession>A0ACB5T5Z8</accession>
<proteinExistence type="predicted"/>
<comment type="caution">
    <text evidence="1">The sequence shown here is derived from an EMBL/GenBank/DDBJ whole genome shotgun (WGS) entry which is preliminary data.</text>
</comment>
<sequence length="672" mass="75821">MTPAPVNQSFESQQERQPESVLQQQLSQQPPMLQQSQFSQVSSASGGGNASNSGFELEDDGDEPGLFYLKIQPIRGHISSFSDFERFDKLLNFLISLEASDRYSGEFDDCEESDDDEEEENAERIPISKLIIDKNVSIPQDPGMSFDPFSHQYTSYHHNDENVPSSPQSSTHSSSLDSSQSHPNSASNTNSNLTTGSNEQDSKLRFKFNKILQHAQKIYCFQIGSIYNFLNLNWISHVVFLELNNLKADEFLSLDTLVQFKKLEKLVVFVFCGGRDLGDGRIGSVGGTNDVNLGNLEPVFKFASISKHLKKCCINLQLGYDVGLNLDVLNSIHRNFDIVKYPDGKTVGEGDMVRNELIPELRIFDDVNVWRFEGFYNELMSKLGSGSGYDSESDDEAEFDYGSKFRVESRTNSELQRLQRLQINKEIERLNKKRVKRLNLCNSLKAIDFCIGQDKGFQFEWLAKFPNLQQLMLDLRFDCPDPVVFDSEIFVTPQSPLPSPKTKSPTPAALTPAVDNSSKSSTILSSLSLQPKTNITESLRLLDIVGLSNTGFIDLSHFEKLTSLSVWNCCLHESFFKFLPNSLIRLHLGELILVFDEDLELDFEEEVNKELEGEEDKVIENKDNVKQEDDSVDQNNAEESKEQGDEVEEKDDDDLVDDSEVISNIADDIAIT</sequence>
<organism evidence="1 2">
    <name type="scientific">Ambrosiozyma monospora</name>
    <name type="common">Yeast</name>
    <name type="synonym">Endomycopsis monosporus</name>
    <dbReference type="NCBI Taxonomy" id="43982"/>
    <lineage>
        <taxon>Eukaryota</taxon>
        <taxon>Fungi</taxon>
        <taxon>Dikarya</taxon>
        <taxon>Ascomycota</taxon>
        <taxon>Saccharomycotina</taxon>
        <taxon>Pichiomycetes</taxon>
        <taxon>Pichiales</taxon>
        <taxon>Pichiaceae</taxon>
        <taxon>Ambrosiozyma</taxon>
    </lineage>
</organism>